<keyword evidence="1" id="KW-0732">Signal</keyword>
<accession>A0A4U6VT45</accession>
<dbReference type="AlphaFoldDB" id="A0A4U6VT45"/>
<organism evidence="2 3">
    <name type="scientific">Setaria viridis</name>
    <name type="common">Green bristlegrass</name>
    <name type="synonym">Setaria italica subsp. viridis</name>
    <dbReference type="NCBI Taxonomy" id="4556"/>
    <lineage>
        <taxon>Eukaryota</taxon>
        <taxon>Viridiplantae</taxon>
        <taxon>Streptophyta</taxon>
        <taxon>Embryophyta</taxon>
        <taxon>Tracheophyta</taxon>
        <taxon>Spermatophyta</taxon>
        <taxon>Magnoliopsida</taxon>
        <taxon>Liliopsida</taxon>
        <taxon>Poales</taxon>
        <taxon>Poaceae</taxon>
        <taxon>PACMAD clade</taxon>
        <taxon>Panicoideae</taxon>
        <taxon>Panicodae</taxon>
        <taxon>Paniceae</taxon>
        <taxon>Cenchrinae</taxon>
        <taxon>Setaria</taxon>
    </lineage>
</organism>
<dbReference type="Proteomes" id="UP000298652">
    <property type="component" value="Chromosome 2"/>
</dbReference>
<name>A0A4U6VT45_SETVI</name>
<feature type="chain" id="PRO_5020362608" evidence="1">
    <location>
        <begin position="21"/>
        <end position="34"/>
    </location>
</feature>
<keyword evidence="3" id="KW-1185">Reference proteome</keyword>
<proteinExistence type="predicted"/>
<feature type="signal peptide" evidence="1">
    <location>
        <begin position="1"/>
        <end position="20"/>
    </location>
</feature>
<evidence type="ECO:0000313" key="3">
    <source>
        <dbReference type="Proteomes" id="UP000298652"/>
    </source>
</evidence>
<dbReference type="EMBL" id="CM016553">
    <property type="protein sequence ID" value="TKW31039.1"/>
    <property type="molecule type" value="Genomic_DNA"/>
</dbReference>
<protein>
    <submittedName>
        <fullName evidence="2">Uncharacterized protein</fullName>
    </submittedName>
</protein>
<gene>
    <name evidence="2" type="ORF">SEVIR_2G078666v2</name>
</gene>
<dbReference type="Gramene" id="TKW31039">
    <property type="protein sequence ID" value="TKW31039"/>
    <property type="gene ID" value="SEVIR_2G078666v2"/>
</dbReference>
<evidence type="ECO:0000256" key="1">
    <source>
        <dbReference type="SAM" id="SignalP"/>
    </source>
</evidence>
<reference evidence="2" key="1">
    <citation type="submission" date="2019-03" db="EMBL/GenBank/DDBJ databases">
        <title>WGS assembly of Setaria viridis.</title>
        <authorList>
            <person name="Huang P."/>
            <person name="Jenkins J."/>
            <person name="Grimwood J."/>
            <person name="Barry K."/>
            <person name="Healey A."/>
            <person name="Mamidi S."/>
            <person name="Sreedasyam A."/>
            <person name="Shu S."/>
            <person name="Feldman M."/>
            <person name="Wu J."/>
            <person name="Yu Y."/>
            <person name="Chen C."/>
            <person name="Johnson J."/>
            <person name="Rokhsar D."/>
            <person name="Baxter I."/>
            <person name="Schmutz J."/>
            <person name="Brutnell T."/>
            <person name="Kellogg E."/>
        </authorList>
    </citation>
    <scope>NUCLEOTIDE SEQUENCE [LARGE SCALE GENOMIC DNA]</scope>
</reference>
<sequence>MCSIVFVFFNLLLLITRCHLYHIPKLGITFTAVY</sequence>
<evidence type="ECO:0000313" key="2">
    <source>
        <dbReference type="EMBL" id="TKW31039.1"/>
    </source>
</evidence>